<dbReference type="FunFam" id="1.25.40.1050:FF:000002">
    <property type="entry name" value="5'-3' exoribonuclease"/>
    <property type="match status" value="1"/>
</dbReference>
<feature type="compositionally biased region" description="Acidic residues" evidence="9">
    <location>
        <begin position="694"/>
        <end position="707"/>
    </location>
</feature>
<keyword evidence="8" id="KW-0269">Exonuclease</keyword>
<dbReference type="OrthoDB" id="10012075at2759"/>
<dbReference type="PANTHER" id="PTHR12341">
    <property type="entry name" value="5'-&gt;3' EXORIBONUCLEASE"/>
    <property type="match status" value="1"/>
</dbReference>
<proteinExistence type="inferred from homology"/>
<feature type="compositionally biased region" description="Basic and acidic residues" evidence="9">
    <location>
        <begin position="681"/>
        <end position="692"/>
    </location>
</feature>
<feature type="compositionally biased region" description="Low complexity" evidence="9">
    <location>
        <begin position="1729"/>
        <end position="1748"/>
    </location>
</feature>
<keyword evidence="6" id="KW-0378">Hydrolase</keyword>
<keyword evidence="10" id="KW-1133">Transmembrane helix</keyword>
<dbReference type="STRING" id="400682.A0A1X7UZF6"/>
<evidence type="ECO:0000256" key="9">
    <source>
        <dbReference type="SAM" id="MobiDB-lite"/>
    </source>
</evidence>
<feature type="transmembrane region" description="Helical" evidence="10">
    <location>
        <begin position="636"/>
        <end position="668"/>
    </location>
</feature>
<feature type="domain" description="Ig-like" evidence="12">
    <location>
        <begin position="531"/>
        <end position="621"/>
    </location>
</feature>
<feature type="domain" description="Ig-like" evidence="12">
    <location>
        <begin position="231"/>
        <end position="291"/>
    </location>
</feature>
<evidence type="ECO:0000256" key="8">
    <source>
        <dbReference type="ARBA" id="ARBA00022839"/>
    </source>
</evidence>
<feature type="domain" description="Ig-like" evidence="12">
    <location>
        <begin position="33"/>
        <end position="124"/>
    </location>
</feature>
<dbReference type="InterPro" id="IPR027073">
    <property type="entry name" value="5_3_exoribonuclease"/>
</dbReference>
<dbReference type="Pfam" id="PF00047">
    <property type="entry name" value="ig"/>
    <property type="match status" value="1"/>
</dbReference>
<evidence type="ECO:0000256" key="11">
    <source>
        <dbReference type="SAM" id="SignalP"/>
    </source>
</evidence>
<reference evidence="13" key="1">
    <citation type="submission" date="2017-05" db="UniProtKB">
        <authorList>
            <consortium name="EnsemblMetazoa"/>
        </authorList>
    </citation>
    <scope>IDENTIFICATION</scope>
</reference>
<dbReference type="InterPro" id="IPR041412">
    <property type="entry name" value="Xrn1_helical"/>
</dbReference>
<keyword evidence="2" id="KW-0507">mRNA processing</keyword>
<evidence type="ECO:0000256" key="1">
    <source>
        <dbReference type="ARBA" id="ARBA00006994"/>
    </source>
</evidence>
<dbReference type="GO" id="GO:0005634">
    <property type="term" value="C:nucleus"/>
    <property type="evidence" value="ECO:0007669"/>
    <property type="project" value="TreeGrafter"/>
</dbReference>
<dbReference type="InterPro" id="IPR007110">
    <property type="entry name" value="Ig-like_dom"/>
</dbReference>
<dbReference type="SMART" id="SM00408">
    <property type="entry name" value="IGc2"/>
    <property type="match status" value="3"/>
</dbReference>
<evidence type="ECO:0000256" key="7">
    <source>
        <dbReference type="ARBA" id="ARBA00022833"/>
    </source>
</evidence>
<dbReference type="InterPro" id="IPR003598">
    <property type="entry name" value="Ig_sub2"/>
</dbReference>
<dbReference type="GO" id="GO:0004534">
    <property type="term" value="F:5'-3' RNA exonuclease activity"/>
    <property type="evidence" value="ECO:0007669"/>
    <property type="project" value="TreeGrafter"/>
</dbReference>
<feature type="compositionally biased region" description="Pro residues" evidence="9">
    <location>
        <begin position="1788"/>
        <end position="1797"/>
    </location>
</feature>
<feature type="region of interest" description="Disordered" evidence="9">
    <location>
        <begin position="1584"/>
        <end position="1820"/>
    </location>
</feature>
<dbReference type="InParanoid" id="A0A1X7UZF6"/>
<dbReference type="PANTHER" id="PTHR12341:SF41">
    <property type="entry name" value="5'-3' EXORIBONUCLEASE 2"/>
    <property type="match status" value="1"/>
</dbReference>
<feature type="region of interest" description="Disordered" evidence="9">
    <location>
        <begin position="676"/>
        <end position="708"/>
    </location>
</feature>
<dbReference type="GO" id="GO:0003723">
    <property type="term" value="F:RNA binding"/>
    <property type="evidence" value="ECO:0007669"/>
    <property type="project" value="TreeGrafter"/>
</dbReference>
<name>A0A1X7UZF6_AMPQE</name>
<keyword evidence="4" id="KW-0479">Metal-binding</keyword>
<dbReference type="Pfam" id="PF17846">
    <property type="entry name" value="XRN_M"/>
    <property type="match status" value="1"/>
</dbReference>
<dbReference type="CDD" id="cd00096">
    <property type="entry name" value="Ig"/>
    <property type="match status" value="4"/>
</dbReference>
<dbReference type="eggNOG" id="KOG2044">
    <property type="taxonomic scope" value="Eukaryota"/>
</dbReference>
<dbReference type="InterPro" id="IPR004859">
    <property type="entry name" value="Xrn1_N"/>
</dbReference>
<feature type="region of interest" description="Disordered" evidence="9">
    <location>
        <begin position="1216"/>
        <end position="1308"/>
    </location>
</feature>
<feature type="compositionally biased region" description="Pro residues" evidence="9">
    <location>
        <begin position="1645"/>
        <end position="1658"/>
    </location>
</feature>
<dbReference type="FunFam" id="3.40.50.12390:FF:000003">
    <property type="entry name" value="5'-3' exoribonuclease"/>
    <property type="match status" value="1"/>
</dbReference>
<dbReference type="Gene3D" id="3.40.50.12390">
    <property type="match status" value="2"/>
</dbReference>
<evidence type="ECO:0000259" key="12">
    <source>
        <dbReference type="PROSITE" id="PS50835"/>
    </source>
</evidence>
<dbReference type="SUPFAM" id="SSF48726">
    <property type="entry name" value="Immunoglobulin"/>
    <property type="match status" value="4"/>
</dbReference>
<evidence type="ECO:0000313" key="13">
    <source>
        <dbReference type="EnsemblMetazoa" id="Aqu2.1.32737_001"/>
    </source>
</evidence>
<comment type="similarity">
    <text evidence="1">Belongs to the 5'-3' exonuclease family. XRN2/RAT1 subfamily.</text>
</comment>
<keyword evidence="10" id="KW-0472">Membrane</keyword>
<keyword evidence="7" id="KW-0862">Zinc</keyword>
<dbReference type="SMART" id="SM00409">
    <property type="entry name" value="IG"/>
    <property type="match status" value="4"/>
</dbReference>
<evidence type="ECO:0000256" key="10">
    <source>
        <dbReference type="SAM" id="Phobius"/>
    </source>
</evidence>
<evidence type="ECO:0000256" key="4">
    <source>
        <dbReference type="ARBA" id="ARBA00022723"/>
    </source>
</evidence>
<dbReference type="PROSITE" id="PS50835">
    <property type="entry name" value="IG_LIKE"/>
    <property type="match status" value="3"/>
</dbReference>
<keyword evidence="10" id="KW-0812">Transmembrane</keyword>
<dbReference type="InterPro" id="IPR013151">
    <property type="entry name" value="Immunoglobulin_dom"/>
</dbReference>
<organism evidence="13">
    <name type="scientific">Amphimedon queenslandica</name>
    <name type="common">Sponge</name>
    <dbReference type="NCBI Taxonomy" id="400682"/>
    <lineage>
        <taxon>Eukaryota</taxon>
        <taxon>Metazoa</taxon>
        <taxon>Porifera</taxon>
        <taxon>Demospongiae</taxon>
        <taxon>Heteroscleromorpha</taxon>
        <taxon>Haplosclerida</taxon>
        <taxon>Niphatidae</taxon>
        <taxon>Amphimedon</taxon>
    </lineage>
</organism>
<dbReference type="InterPro" id="IPR003599">
    <property type="entry name" value="Ig_sub"/>
</dbReference>
<keyword evidence="5" id="KW-0863">Zinc-finger</keyword>
<protein>
    <recommendedName>
        <fullName evidence="12">Ig-like domain-containing protein</fullName>
    </recommendedName>
</protein>
<dbReference type="Gene3D" id="1.25.40.1050">
    <property type="match status" value="1"/>
</dbReference>
<feature type="compositionally biased region" description="Polar residues" evidence="9">
    <location>
        <begin position="1675"/>
        <end position="1690"/>
    </location>
</feature>
<dbReference type="Pfam" id="PF03159">
    <property type="entry name" value="XRN_N"/>
    <property type="match status" value="1"/>
</dbReference>
<sequence length="1820" mass="203007">MARSNVLSFQLVLCLSLLHFATATHVDDIIPLPSAIVSPSDSVIAINNQSFELNCTGTGTLSWYRGFDFNTPLTNQSQLLDDNVTLSLTITLSDDESGLMDERNRTYFCIASNSLGVARSHSVQIPFDTIPGGMNAFIAYRPPITNQYVSSQDSTISYFYIAATNGATEVGGSGAITPTMQDGDLLRIRYTNTLVSTSGLNVILDRDSINVDTSITVGYTVVDPLAVSDFPSVVNASSFHRFESESISFTCMANGTNPRLSWYFNGLPLDHNDETLVLTNLSVANAGIYQCFWDGFFEHERESVSWALSVQIPIPPRNIVLSVSQGTLIDSNRTLLPTGLPATLDISFVSDSLPAVAWMYTVDNVTVEINFTNNTDYIAAGPVLVHKDEDIYRISLTVNNVSASTSGFYHAVIDDSRTTPTATHQWFVSQYIPLSTPELSFGPFPCFLQSESSFVTCSAQSFPDPKITLIHSNNMLTNGITTFNQFTGLKIYTVTIRNSMADAGIYTCQATASNTTTPPAADLDIKFCRKPTIESVPTLSGNTNEPVNINCTVNSAPTDDTKVTWSFNGVRIENSDRRRIISVTGNIHQIRIISLQDSDAGNYTCFVTNSLIPATASATIALTVIPPPEAQDDFPILYVAVGVGGGVAILLIVIIIIIACCVCCYIASKKKGNYNTTRPHLTKDYTDGRGNVDQDSDEEDGGAEEPEAFQPQYESLPALRPAQPPQYKPSPAYNQGYGGEDIEMKKVPLPDFDDYPPQFYRQDNGGGGMMASSVPIGSQRKKLQGIDVPIDATLPNPNEVEFDNLYLDMNGIIHPCCHPEDKPAPETEDEMMVAIFEYIDRIFNIVRPRRLVYMAIDGVAPRAKMNQQRSRRFRSAKESVDKLEEIKKVRQELAERGVGLPPLKPDSAHFDSNCITPGTQFMANLAICLQYYIHDRMNHNPAWKGLKVILSDANVPGEGEHKIMDYIRKQRASVGHDPNTHHCLYGADADLIMLGLATHEPYFTILREDFKPNQPRPCEICNQYGHSMTECTGEAREKKGEFDELATANIAMEKEFIFIRINVLREYLQRELRIDGLDFKFDFERAIDDWVFMCFFVGNDFLPHLPSLQIREGAIDRLINLYKKFLPSTKSYLTENGFVDVKNVQLILFELGKVEDEIFIRRRDQDIRNKERQKFKRRRIEDYKAPQFIPEQLAPVPIGSAPSPAVNARHDAYLMRQGPAPSAGAGGVSGSSLTSNKEAAKSMKSLLKKSKSFDDTGSSASQEGGGVRRSLTSEEERPRNTLKRSFSDARRANSGGRGHGEDSGSEEDEVRLWEDGWKERYYQSKFCVSSNDIDFVRQVVESYSEGLCWVMSYYYQGCPSWKWYYPFHYAPFASDFRYIRDVRDRFETGSKPFRPLEQLMSVFPAASAKFLPPSWQTLMLDDDSSIIDFYPTNFKIDLNGKKFAWQGVALLPFVDECRLHEALEPLYHMLDPLETVRNSLGNDLIFVHKLSKLYAFARTLYEETPGEKVGLVSINPDSSGGVSGSVWPNNNMADILKKKECLVESPLPQLETITPTQAICLNYQDPTFRPDHIYESKLLPNVTMPPPTLRPGDARFGGIPGAYRPQIGFSPRDNRGRPYQTPPSAKRFIRNALSDESRSSTYHGVPPPPGSSYPPPQGPSVASWTPFPQPDFGNPRSQYSGRARGSSQYSHGPRRPPPQQYGQYGRDSGRQERSYNYSRDPRGSGYDPRGSGYDSRGSGYDSRGSGYDPRGSGGQYGQYASRDPMPYSYDRPPNEYHSFRQQQYKRPLLPPSPPPPSSSDGYGKGHYDNDGGSYPKRYHQ</sequence>
<keyword evidence="11" id="KW-0732">Signal</keyword>
<feature type="signal peptide" evidence="11">
    <location>
        <begin position="1"/>
        <end position="23"/>
    </location>
</feature>
<dbReference type="GO" id="GO:0006397">
    <property type="term" value="P:mRNA processing"/>
    <property type="evidence" value="ECO:0007669"/>
    <property type="project" value="UniProtKB-KW"/>
</dbReference>
<dbReference type="Gene3D" id="2.60.40.10">
    <property type="entry name" value="Immunoglobulins"/>
    <property type="match status" value="4"/>
</dbReference>
<dbReference type="InterPro" id="IPR013783">
    <property type="entry name" value="Ig-like_fold"/>
</dbReference>
<evidence type="ECO:0000256" key="3">
    <source>
        <dbReference type="ARBA" id="ARBA00022722"/>
    </source>
</evidence>
<evidence type="ECO:0000256" key="5">
    <source>
        <dbReference type="ARBA" id="ARBA00022771"/>
    </source>
</evidence>
<dbReference type="FunFam" id="3.40.50.12390:FF:000001">
    <property type="entry name" value="5'-3' exoribonuclease"/>
    <property type="match status" value="1"/>
</dbReference>
<dbReference type="GO" id="GO:0000956">
    <property type="term" value="P:nuclear-transcribed mRNA catabolic process"/>
    <property type="evidence" value="ECO:0007669"/>
    <property type="project" value="TreeGrafter"/>
</dbReference>
<evidence type="ECO:0000256" key="6">
    <source>
        <dbReference type="ARBA" id="ARBA00022801"/>
    </source>
</evidence>
<dbReference type="eggNOG" id="KOG4475">
    <property type="taxonomic scope" value="Eukaryota"/>
</dbReference>
<keyword evidence="3" id="KW-0540">Nuclease</keyword>
<dbReference type="CDD" id="cd18673">
    <property type="entry name" value="PIN_XRN1-2-like"/>
    <property type="match status" value="1"/>
</dbReference>
<evidence type="ECO:0000256" key="2">
    <source>
        <dbReference type="ARBA" id="ARBA00022664"/>
    </source>
</evidence>
<accession>A0A1X7UZF6</accession>
<dbReference type="EnsemblMetazoa" id="Aqu2.1.32737_001">
    <property type="protein sequence ID" value="Aqu2.1.32737_001"/>
    <property type="gene ID" value="Aqu2.1.32737"/>
</dbReference>
<feature type="compositionally biased region" description="Basic and acidic residues" evidence="9">
    <location>
        <begin position="1271"/>
        <end position="1291"/>
    </location>
</feature>
<dbReference type="InterPro" id="IPR036179">
    <property type="entry name" value="Ig-like_dom_sf"/>
</dbReference>
<dbReference type="GO" id="GO:0008270">
    <property type="term" value="F:zinc ion binding"/>
    <property type="evidence" value="ECO:0007669"/>
    <property type="project" value="UniProtKB-KW"/>
</dbReference>
<feature type="chain" id="PRO_5012191824" description="Ig-like domain-containing protein" evidence="11">
    <location>
        <begin position="24"/>
        <end position="1820"/>
    </location>
</feature>